<reference evidence="3" key="1">
    <citation type="journal article" date="2013" name="Science">
        <title>The Amborella genome and the evolution of flowering plants.</title>
        <authorList>
            <consortium name="Amborella Genome Project"/>
        </authorList>
    </citation>
    <scope>NUCLEOTIDE SEQUENCE [LARGE SCALE GENOMIC DNA]</scope>
</reference>
<sequence length="86" mass="10026">MDDNVDVTTPNERDTVVDIDTAYDNYTDDENEDYNETMENDWQGPVVQECEGVQHDVVPDDQEDPIRLAREEVQASRRNSYSTREK</sequence>
<dbReference type="HOGENOM" id="CLU_167293_0_0_1"/>
<accession>W1PJH0</accession>
<feature type="region of interest" description="Disordered" evidence="1">
    <location>
        <begin position="56"/>
        <end position="86"/>
    </location>
</feature>
<dbReference type="Gramene" id="ERN08143">
    <property type="protein sequence ID" value="ERN08143"/>
    <property type="gene ID" value="AMTR_s00018p00110560"/>
</dbReference>
<evidence type="ECO:0000256" key="1">
    <source>
        <dbReference type="SAM" id="MobiDB-lite"/>
    </source>
</evidence>
<gene>
    <name evidence="2" type="ORF">AMTR_s00018p00110560</name>
</gene>
<protein>
    <submittedName>
        <fullName evidence="2">Uncharacterized protein</fullName>
    </submittedName>
</protein>
<feature type="compositionally biased region" description="Basic and acidic residues" evidence="1">
    <location>
        <begin position="56"/>
        <end position="75"/>
    </location>
</feature>
<dbReference type="Proteomes" id="UP000017836">
    <property type="component" value="Unassembled WGS sequence"/>
</dbReference>
<name>W1PJH0_AMBTC</name>
<dbReference type="EMBL" id="KI393569">
    <property type="protein sequence ID" value="ERN08143.1"/>
    <property type="molecule type" value="Genomic_DNA"/>
</dbReference>
<feature type="compositionally biased region" description="Polar residues" evidence="1">
    <location>
        <begin position="76"/>
        <end position="86"/>
    </location>
</feature>
<evidence type="ECO:0000313" key="2">
    <source>
        <dbReference type="EMBL" id="ERN08143.1"/>
    </source>
</evidence>
<proteinExistence type="predicted"/>
<evidence type="ECO:0000313" key="3">
    <source>
        <dbReference type="Proteomes" id="UP000017836"/>
    </source>
</evidence>
<dbReference type="AlphaFoldDB" id="W1PJH0"/>
<organism evidence="2 3">
    <name type="scientific">Amborella trichopoda</name>
    <dbReference type="NCBI Taxonomy" id="13333"/>
    <lineage>
        <taxon>Eukaryota</taxon>
        <taxon>Viridiplantae</taxon>
        <taxon>Streptophyta</taxon>
        <taxon>Embryophyta</taxon>
        <taxon>Tracheophyta</taxon>
        <taxon>Spermatophyta</taxon>
        <taxon>Magnoliopsida</taxon>
        <taxon>Amborellales</taxon>
        <taxon>Amborellaceae</taxon>
        <taxon>Amborella</taxon>
    </lineage>
</organism>
<keyword evidence="3" id="KW-1185">Reference proteome</keyword>